<dbReference type="GO" id="GO:0008270">
    <property type="term" value="F:zinc ion binding"/>
    <property type="evidence" value="ECO:0007669"/>
    <property type="project" value="UniProtKB-KW"/>
</dbReference>
<dbReference type="AlphaFoldDB" id="A0A401Z815"/>
<evidence type="ECO:0000259" key="2">
    <source>
        <dbReference type="PROSITE" id="PS50966"/>
    </source>
</evidence>
<keyword evidence="1" id="KW-0863">Zinc-finger</keyword>
<evidence type="ECO:0000256" key="1">
    <source>
        <dbReference type="PROSITE-ProRule" id="PRU00325"/>
    </source>
</evidence>
<organism evidence="3 4">
    <name type="scientific">Dictyobacter aurantiacus</name>
    <dbReference type="NCBI Taxonomy" id="1936993"/>
    <lineage>
        <taxon>Bacteria</taxon>
        <taxon>Bacillati</taxon>
        <taxon>Chloroflexota</taxon>
        <taxon>Ktedonobacteria</taxon>
        <taxon>Ktedonobacterales</taxon>
        <taxon>Dictyobacteraceae</taxon>
        <taxon>Dictyobacter</taxon>
    </lineage>
</organism>
<keyword evidence="4" id="KW-1185">Reference proteome</keyword>
<keyword evidence="1" id="KW-0862">Zinc</keyword>
<dbReference type="Proteomes" id="UP000287224">
    <property type="component" value="Unassembled WGS sequence"/>
</dbReference>
<comment type="caution">
    <text evidence="3">The sequence shown here is derived from an EMBL/GenBank/DDBJ whole genome shotgun (WGS) entry which is preliminary data.</text>
</comment>
<name>A0A401Z815_9CHLR</name>
<dbReference type="PANTHER" id="PTHR38133">
    <property type="entry name" value="SLR1429 PROTEIN"/>
    <property type="match status" value="1"/>
</dbReference>
<reference evidence="4" key="1">
    <citation type="submission" date="2018-12" db="EMBL/GenBank/DDBJ databases">
        <title>Tengunoibacter tsumagoiensis gen. nov., sp. nov., Dictyobacter kobayashii sp. nov., D. alpinus sp. nov., and D. joshuensis sp. nov. and description of Dictyobacteraceae fam. nov. within the order Ktedonobacterales isolated from Tengu-no-mugimeshi.</title>
        <authorList>
            <person name="Wang C.M."/>
            <person name="Zheng Y."/>
            <person name="Sakai Y."/>
            <person name="Toyoda A."/>
            <person name="Minakuchi Y."/>
            <person name="Abe K."/>
            <person name="Yokota A."/>
            <person name="Yabe S."/>
        </authorList>
    </citation>
    <scope>NUCLEOTIDE SEQUENCE [LARGE SCALE GENOMIC DNA]</scope>
    <source>
        <strain evidence="4">S-27</strain>
    </source>
</reference>
<gene>
    <name evidence="3" type="ORF">KDAU_03080</name>
</gene>
<proteinExistence type="predicted"/>
<dbReference type="RefSeq" id="WP_126594305.1">
    <property type="nucleotide sequence ID" value="NZ_BIFQ01000001.1"/>
</dbReference>
<dbReference type="PANTHER" id="PTHR38133:SF1">
    <property type="entry name" value="SLR1429 PROTEIN"/>
    <property type="match status" value="1"/>
</dbReference>
<dbReference type="EMBL" id="BIFQ01000001">
    <property type="protein sequence ID" value="GCE02979.1"/>
    <property type="molecule type" value="Genomic_DNA"/>
</dbReference>
<sequence>MDNRYDWVDEMGWDYYSDQRPRKVAGGLKTRKAYGSIGESWWSRRWLRALEALGMGSRLTRGRSYARQGQVLSIDIQAGQVNARVQGSLRTPYTIEIQLSPLDDEQWEQVITVMSEQALFAAKLLAGEMPRDIEEAFIEAGHPLFPTAASDLRTSCSCPDWANPCKHVAAVYYILAEQFDTDPFLIFALRGRGKEQIISSLRLKRSDVPFDPQVQEEKTSVATAQPTPTRLHLEDHLATFWQAGPSIDTHIGLPQLPPVDKTLLKRLGDAPFNVKGYNLAQLLGQAYDQIQRTTLEIIEHQLTAISPPEEAKEEDGH</sequence>
<feature type="domain" description="SWIM-type" evidence="2">
    <location>
        <begin position="145"/>
        <end position="176"/>
    </location>
</feature>
<protein>
    <recommendedName>
        <fullName evidence="2">SWIM-type domain-containing protein</fullName>
    </recommendedName>
</protein>
<dbReference type="Pfam" id="PF04434">
    <property type="entry name" value="SWIM"/>
    <property type="match status" value="1"/>
</dbReference>
<evidence type="ECO:0000313" key="4">
    <source>
        <dbReference type="Proteomes" id="UP000287224"/>
    </source>
</evidence>
<accession>A0A401Z815</accession>
<dbReference type="PROSITE" id="PS50966">
    <property type="entry name" value="ZF_SWIM"/>
    <property type="match status" value="1"/>
</dbReference>
<keyword evidence="1" id="KW-0479">Metal-binding</keyword>
<dbReference type="InterPro" id="IPR007527">
    <property type="entry name" value="Znf_SWIM"/>
</dbReference>
<dbReference type="OrthoDB" id="188274at2"/>
<evidence type="ECO:0000313" key="3">
    <source>
        <dbReference type="EMBL" id="GCE02979.1"/>
    </source>
</evidence>